<dbReference type="Pfam" id="PF00071">
    <property type="entry name" value="Ras"/>
    <property type="match status" value="1"/>
</dbReference>
<dbReference type="GO" id="GO:0007264">
    <property type="term" value="P:small GTPase-mediated signal transduction"/>
    <property type="evidence" value="ECO:0007669"/>
    <property type="project" value="InterPro"/>
</dbReference>
<dbReference type="InterPro" id="IPR005225">
    <property type="entry name" value="Small_GTP-bd"/>
</dbReference>
<name>A0A6B2LHW4_9EUKA</name>
<dbReference type="EMBL" id="GIBP01007684">
    <property type="protein sequence ID" value="NDV36653.1"/>
    <property type="molecule type" value="Transcribed_RNA"/>
</dbReference>
<dbReference type="PROSITE" id="PS51419">
    <property type="entry name" value="RAB"/>
    <property type="match status" value="1"/>
</dbReference>
<sequence length="164" mass="18866">MSLWDTAGQEDYDRIRPLSYSETDVFLVCFSVINATSFANVKTKWWPEIMHHYPSNILLVGTKIDLREDPEIMHHYPSNILLVGTKIDLREDPEKVQNLNDLGMKVVTTEEGHQLGRDIQAIQYMECSARLNRGLKDVFDFAIQTSIAPKIFKKAPKVKRCTLL</sequence>
<dbReference type="GO" id="GO:0005525">
    <property type="term" value="F:GTP binding"/>
    <property type="evidence" value="ECO:0007669"/>
    <property type="project" value="UniProtKB-KW"/>
</dbReference>
<dbReference type="SMART" id="SM00174">
    <property type="entry name" value="RHO"/>
    <property type="match status" value="1"/>
</dbReference>
<dbReference type="InterPro" id="IPR001806">
    <property type="entry name" value="Small_GTPase"/>
</dbReference>
<dbReference type="GO" id="GO:0003924">
    <property type="term" value="F:GTPase activity"/>
    <property type="evidence" value="ECO:0007669"/>
    <property type="project" value="InterPro"/>
</dbReference>
<dbReference type="PROSITE" id="PS51420">
    <property type="entry name" value="RHO"/>
    <property type="match status" value="1"/>
</dbReference>
<protein>
    <submittedName>
        <fullName evidence="3">Uncharacterized protein</fullName>
    </submittedName>
</protein>
<accession>A0A6B2LHW4</accession>
<evidence type="ECO:0000256" key="1">
    <source>
        <dbReference type="ARBA" id="ARBA00022741"/>
    </source>
</evidence>
<evidence type="ECO:0000313" key="3">
    <source>
        <dbReference type="EMBL" id="NDV36653.1"/>
    </source>
</evidence>
<dbReference type="NCBIfam" id="TIGR00231">
    <property type="entry name" value="small_GTP"/>
    <property type="match status" value="1"/>
</dbReference>
<dbReference type="PROSITE" id="PS51421">
    <property type="entry name" value="RAS"/>
    <property type="match status" value="1"/>
</dbReference>
<dbReference type="SMART" id="SM00175">
    <property type="entry name" value="RAB"/>
    <property type="match status" value="1"/>
</dbReference>
<dbReference type="SMART" id="SM00173">
    <property type="entry name" value="RAS"/>
    <property type="match status" value="1"/>
</dbReference>
<dbReference type="InterPro" id="IPR027417">
    <property type="entry name" value="P-loop_NTPase"/>
</dbReference>
<proteinExistence type="predicted"/>
<keyword evidence="1" id="KW-0547">Nucleotide-binding</keyword>
<dbReference type="SUPFAM" id="SSF52540">
    <property type="entry name" value="P-loop containing nucleoside triphosphate hydrolases"/>
    <property type="match status" value="1"/>
</dbReference>
<keyword evidence="2" id="KW-0342">GTP-binding</keyword>
<dbReference type="InterPro" id="IPR003578">
    <property type="entry name" value="Small_GTPase_Rho"/>
</dbReference>
<dbReference type="PANTHER" id="PTHR24072">
    <property type="entry name" value="RHO FAMILY GTPASE"/>
    <property type="match status" value="1"/>
</dbReference>
<dbReference type="CDD" id="cd00157">
    <property type="entry name" value="Rho"/>
    <property type="match status" value="1"/>
</dbReference>
<reference evidence="3" key="1">
    <citation type="journal article" date="2020" name="J. Eukaryot. Microbiol.">
        <title>De novo Sequencing, Assembly and Annotation of the Transcriptome for the Free-Living Testate Amoeba Arcella intermedia.</title>
        <authorList>
            <person name="Ribeiro G.M."/>
            <person name="Porfirio-Sousa A.L."/>
            <person name="Maurer-Alcala X.X."/>
            <person name="Katz L.A."/>
            <person name="Lahr D.J.G."/>
        </authorList>
    </citation>
    <scope>NUCLEOTIDE SEQUENCE</scope>
</reference>
<dbReference type="AlphaFoldDB" id="A0A6B2LHW4"/>
<dbReference type="Gene3D" id="3.40.50.300">
    <property type="entry name" value="P-loop containing nucleotide triphosphate hydrolases"/>
    <property type="match status" value="2"/>
</dbReference>
<evidence type="ECO:0000256" key="2">
    <source>
        <dbReference type="ARBA" id="ARBA00023134"/>
    </source>
</evidence>
<organism evidence="3">
    <name type="scientific">Arcella intermedia</name>
    <dbReference type="NCBI Taxonomy" id="1963864"/>
    <lineage>
        <taxon>Eukaryota</taxon>
        <taxon>Amoebozoa</taxon>
        <taxon>Tubulinea</taxon>
        <taxon>Elardia</taxon>
        <taxon>Arcellinida</taxon>
        <taxon>Sphaerothecina</taxon>
        <taxon>Arcellidae</taxon>
        <taxon>Arcella</taxon>
    </lineage>
</organism>